<dbReference type="Proteomes" id="UP000216438">
    <property type="component" value="Chromosome"/>
</dbReference>
<dbReference type="RefSeq" id="WP_016856685.1">
    <property type="nucleotide sequence ID" value="NZ_CP016303.1"/>
</dbReference>
<feature type="compositionally biased region" description="Low complexity" evidence="1">
    <location>
        <begin position="89"/>
        <end position="98"/>
    </location>
</feature>
<feature type="region of interest" description="Disordered" evidence="1">
    <location>
        <begin position="21"/>
        <end position="140"/>
    </location>
</feature>
<reference evidence="3" key="1">
    <citation type="submission" date="2016-06" db="EMBL/GenBank/DDBJ databases">
        <authorList>
            <person name="Chen W."/>
            <person name="Hasegawa D.K."/>
        </authorList>
    </citation>
    <scope>NUCLEOTIDE SEQUENCE [LARGE SCALE GENOMIC DNA]</scope>
    <source>
        <strain evidence="3">MEAM1</strain>
    </source>
</reference>
<evidence type="ECO:0000256" key="1">
    <source>
        <dbReference type="SAM" id="MobiDB-lite"/>
    </source>
</evidence>
<reference evidence="2 3" key="2">
    <citation type="submission" date="2017-09" db="EMBL/GenBank/DDBJ databases">
        <title>The genome of whitefly Bemisia tabaci, a global crop pest, provides novel insights into virus transmission, host adaptation and insecticide resistance.</title>
        <authorList>
            <person name="Kaur N."/>
            <person name="Kliot A."/>
            <person name="Pinheiro P.V."/>
            <person name="Luan J."/>
            <person name="Zheng Y."/>
            <person name="Liu W."/>
            <person name="Sun H."/>
            <person name="Yang X."/>
            <person name="Xu Y."/>
            <person name="Luo Y."/>
            <person name="Kruse A."/>
            <person name="Fisher T.W."/>
            <person name="Nelson D.R."/>
            <person name="Elimelech M."/>
            <person name="MacCoss M."/>
            <person name="Johnson R."/>
            <person name="Cohen E."/>
            <person name="Hunter W.B."/>
            <person name="Brown J.K."/>
            <person name="Jander G."/>
            <person name="Cilia M."/>
            <person name="Douglas A.E."/>
            <person name="Ghanim M."/>
            <person name="Simmons A.M."/>
            <person name="Wintermantel W.M."/>
            <person name="Ling K.-S."/>
            <person name="Fei Z."/>
        </authorList>
    </citation>
    <scope>NUCLEOTIDE SEQUENCE [LARGE SCALE GENOMIC DNA]</scope>
    <source>
        <strain evidence="2 3">MEAM1</strain>
    </source>
</reference>
<accession>A0A249DVZ9</accession>
<protein>
    <submittedName>
        <fullName evidence="2">Uncharacterized protein</fullName>
    </submittedName>
</protein>
<feature type="compositionally biased region" description="Acidic residues" evidence="1">
    <location>
        <begin position="79"/>
        <end position="88"/>
    </location>
</feature>
<gene>
    <name evidence="2" type="ORF">BA171_00625</name>
</gene>
<evidence type="ECO:0000313" key="3">
    <source>
        <dbReference type="Proteomes" id="UP000216438"/>
    </source>
</evidence>
<dbReference type="EMBL" id="CP016303">
    <property type="protein sequence ID" value="ASX25718.1"/>
    <property type="molecule type" value="Genomic_DNA"/>
</dbReference>
<name>A0A249DVZ9_9ENTR</name>
<organism evidence="2 3">
    <name type="scientific">Candidatus Hamiltonella defensa</name>
    <name type="common">Bemisia tabaci</name>
    <dbReference type="NCBI Taxonomy" id="672795"/>
    <lineage>
        <taxon>Bacteria</taxon>
        <taxon>Pseudomonadati</taxon>
        <taxon>Pseudomonadota</taxon>
        <taxon>Gammaproteobacteria</taxon>
        <taxon>Enterobacterales</taxon>
        <taxon>Enterobacteriaceae</taxon>
        <taxon>aphid secondary symbionts</taxon>
        <taxon>Candidatus Williamhamiltonella</taxon>
    </lineage>
</organism>
<feature type="compositionally biased region" description="Polar residues" evidence="1">
    <location>
        <begin position="112"/>
        <end position="121"/>
    </location>
</feature>
<proteinExistence type="predicted"/>
<evidence type="ECO:0000313" key="2">
    <source>
        <dbReference type="EMBL" id="ASX25718.1"/>
    </source>
</evidence>
<dbReference type="AlphaFoldDB" id="A0A249DVZ9"/>
<feature type="compositionally biased region" description="Basic and acidic residues" evidence="1">
    <location>
        <begin position="49"/>
        <end position="60"/>
    </location>
</feature>
<sequence length="256" mass="29237">MGIDAARALTTINKGCSSIEIPLKETTKPYGTLHPREVKNNTNKVGNSKTHDYPEDKDPFSENIPTKPLDCNTRSLNPFDDDKDDSETDSSSGSPYPSGKNPFSENDGDNHQIITKSTSKNPFGDDEDYSETHSFSETDVDLPASTEAESLDKQNPFWADMQLDTENIIFFKKIADQFLEDLNNKYLNQNLKKHSDNLKKRLDNFIQPSRNENKFEWIPEKEPKTKEEFDDIIKTIKETSKKSGQLYNIAEIFEKK</sequence>